<feature type="transmembrane region" description="Helical" evidence="5">
    <location>
        <begin position="432"/>
        <end position="455"/>
    </location>
</feature>
<feature type="transmembrane region" description="Helical" evidence="5">
    <location>
        <begin position="564"/>
        <end position="586"/>
    </location>
</feature>
<name>A0ABP1QA58_9HEXA</name>
<evidence type="ECO:0000256" key="2">
    <source>
        <dbReference type="ARBA" id="ARBA00022692"/>
    </source>
</evidence>
<keyword evidence="8" id="KW-1185">Reference proteome</keyword>
<dbReference type="Gene3D" id="1.20.1070.10">
    <property type="entry name" value="Rhodopsin 7-helix transmembrane proteins"/>
    <property type="match status" value="1"/>
</dbReference>
<keyword evidence="4 5" id="KW-0472">Membrane</keyword>
<evidence type="ECO:0000256" key="4">
    <source>
        <dbReference type="ARBA" id="ARBA00023136"/>
    </source>
</evidence>
<evidence type="ECO:0000256" key="3">
    <source>
        <dbReference type="ARBA" id="ARBA00022989"/>
    </source>
</evidence>
<feature type="domain" description="G-protein coupled receptors family 2 profile 2" evidence="6">
    <location>
        <begin position="356"/>
        <end position="620"/>
    </location>
</feature>
<evidence type="ECO:0000313" key="7">
    <source>
        <dbReference type="EMBL" id="CAL8090475.1"/>
    </source>
</evidence>
<dbReference type="PANTHER" id="PTHR46953:SF1">
    <property type="entry name" value="G-PROTEIN COUPLED RECEPTOR MTH-LIKE 1-RELATED"/>
    <property type="match status" value="1"/>
</dbReference>
<dbReference type="InterPro" id="IPR017981">
    <property type="entry name" value="GPCR_2-like_7TM"/>
</dbReference>
<feature type="transmembrane region" description="Helical" evidence="5">
    <location>
        <begin position="358"/>
        <end position="379"/>
    </location>
</feature>
<dbReference type="Proteomes" id="UP001642540">
    <property type="component" value="Unassembled WGS sequence"/>
</dbReference>
<sequence length="685" mass="76704">MSMSMSAVAKIMGRQRALKSVSHSHIICTMHVMFLLILFALLPLLGTCAEVDGQMVNGISSNDYVSNHDHNSTTHLMEDESEVGLELKISLTLNKCATSKLKNVISTQLPTFFLLTSHEYVYILGNHSVGNNPPACSNGETSEIITASPSEFDRIHETEGPQTIRKVIALLSNGYLSVANSSDGSIIYYSPNECCLQDIIGPGENAVAKLRICIPSKSRPILNKCCQVGAILDSDQGICVDSKEYKWDPGYVDPNTAEHLPIESVNPVYRSIKLGCDEDHREDWIENECHDEFYPATNGKTAFIGAHRYRWEYAEHLPNSKYCYDKISMDNGLKNLLIMCSENGTESKKEETHGVSHVYMVCMYIGAFFHLITSLFYLITWTKQNIHGKTLCSCTLALFFMKVFLGTAHLLGILGNTNKKGFCFFNSVAAQYFMIGSFTWLLVVNIDLWWTFSSFRPGKGSGFKRFILYSLGGWGFPLLVTGISLTLNSIFYECRTSRVPIPSYGEHFCFIAPWAQGYYIYYILSILIAITFLFAVLTLIGLYSLKKDGNNLRTNKQAEDKQTILLFLKLSVVMGLSWVFEVISWAVTKEDSGNHVVWIIFDLYNALSAILIFIIFVCKQTSLNLLEQTHPMFKGFTSAISKFTSNFIEENFSTATASTGVSGSSGPLKKNSYHTVTYTKNKTEE</sequence>
<accession>A0ABP1QA58</accession>
<keyword evidence="2 5" id="KW-0812">Transmembrane</keyword>
<dbReference type="EMBL" id="CAXLJM020000024">
    <property type="protein sequence ID" value="CAL8090475.1"/>
    <property type="molecule type" value="Genomic_DNA"/>
</dbReference>
<feature type="transmembrane region" description="Helical" evidence="5">
    <location>
        <begin position="467"/>
        <end position="492"/>
    </location>
</feature>
<gene>
    <name evidence="7" type="ORF">ODALV1_LOCUS7654</name>
</gene>
<feature type="transmembrane region" description="Helical" evidence="5">
    <location>
        <begin position="598"/>
        <end position="618"/>
    </location>
</feature>
<comment type="caution">
    <text evidence="7">The sequence shown here is derived from an EMBL/GenBank/DDBJ whole genome shotgun (WGS) entry which is preliminary data.</text>
</comment>
<evidence type="ECO:0000256" key="1">
    <source>
        <dbReference type="ARBA" id="ARBA00004141"/>
    </source>
</evidence>
<dbReference type="CDD" id="cd15039">
    <property type="entry name" value="7tmB3_Methuselah-like"/>
    <property type="match status" value="1"/>
</dbReference>
<evidence type="ECO:0000313" key="8">
    <source>
        <dbReference type="Proteomes" id="UP001642540"/>
    </source>
</evidence>
<dbReference type="Pfam" id="PF00002">
    <property type="entry name" value="7tm_2"/>
    <property type="match status" value="1"/>
</dbReference>
<organism evidence="7 8">
    <name type="scientific">Orchesella dallaii</name>
    <dbReference type="NCBI Taxonomy" id="48710"/>
    <lineage>
        <taxon>Eukaryota</taxon>
        <taxon>Metazoa</taxon>
        <taxon>Ecdysozoa</taxon>
        <taxon>Arthropoda</taxon>
        <taxon>Hexapoda</taxon>
        <taxon>Collembola</taxon>
        <taxon>Entomobryomorpha</taxon>
        <taxon>Entomobryoidea</taxon>
        <taxon>Orchesellidae</taxon>
        <taxon>Orchesellinae</taxon>
        <taxon>Orchesella</taxon>
    </lineage>
</organism>
<proteinExistence type="predicted"/>
<comment type="subcellular location">
    <subcellularLocation>
        <location evidence="1">Membrane</location>
        <topology evidence="1">Multi-pass membrane protein</topology>
    </subcellularLocation>
</comment>
<dbReference type="InterPro" id="IPR000832">
    <property type="entry name" value="GPCR_2_secretin-like"/>
</dbReference>
<evidence type="ECO:0000256" key="5">
    <source>
        <dbReference type="SAM" id="Phobius"/>
    </source>
</evidence>
<feature type="transmembrane region" description="Helical" evidence="5">
    <location>
        <begin position="391"/>
        <end position="412"/>
    </location>
</feature>
<dbReference type="PROSITE" id="PS50261">
    <property type="entry name" value="G_PROTEIN_RECEP_F2_4"/>
    <property type="match status" value="1"/>
</dbReference>
<protein>
    <recommendedName>
        <fullName evidence="6">G-protein coupled receptors family 2 profile 2 domain-containing protein</fullName>
    </recommendedName>
</protein>
<dbReference type="InterPro" id="IPR052808">
    <property type="entry name" value="GPCR_Mth-like"/>
</dbReference>
<keyword evidence="3 5" id="KW-1133">Transmembrane helix</keyword>
<dbReference type="PANTHER" id="PTHR46953">
    <property type="entry name" value="G-PROTEIN COUPLED RECEPTOR MTH-LIKE 1-RELATED"/>
    <property type="match status" value="1"/>
</dbReference>
<feature type="transmembrane region" description="Helical" evidence="5">
    <location>
        <begin position="519"/>
        <end position="543"/>
    </location>
</feature>
<reference evidence="7 8" key="1">
    <citation type="submission" date="2024-08" db="EMBL/GenBank/DDBJ databases">
        <authorList>
            <person name="Cucini C."/>
            <person name="Frati F."/>
        </authorList>
    </citation>
    <scope>NUCLEOTIDE SEQUENCE [LARGE SCALE GENOMIC DNA]</scope>
</reference>
<evidence type="ECO:0000259" key="6">
    <source>
        <dbReference type="PROSITE" id="PS50261"/>
    </source>
</evidence>